<evidence type="ECO:0000313" key="4">
    <source>
        <dbReference type="EMBL" id="NYE70911.1"/>
    </source>
</evidence>
<evidence type="ECO:0000259" key="3">
    <source>
        <dbReference type="PROSITE" id="PS51677"/>
    </source>
</evidence>
<organism evidence="4 5">
    <name type="scientific">Microlunatus parietis</name>
    <dbReference type="NCBI Taxonomy" id="682979"/>
    <lineage>
        <taxon>Bacteria</taxon>
        <taxon>Bacillati</taxon>
        <taxon>Actinomycetota</taxon>
        <taxon>Actinomycetes</taxon>
        <taxon>Propionibacteriales</taxon>
        <taxon>Propionibacteriaceae</taxon>
        <taxon>Microlunatus</taxon>
    </lineage>
</organism>
<dbReference type="GO" id="GO:0016020">
    <property type="term" value="C:membrane"/>
    <property type="evidence" value="ECO:0007669"/>
    <property type="project" value="TreeGrafter"/>
</dbReference>
<dbReference type="GO" id="GO:0016810">
    <property type="term" value="F:hydrolase activity, acting on carbon-nitrogen (but not peptide) bonds"/>
    <property type="evidence" value="ECO:0007669"/>
    <property type="project" value="InterPro"/>
</dbReference>
<dbReference type="PANTHER" id="PTHR10587">
    <property type="entry name" value="GLYCOSYL TRANSFERASE-RELATED"/>
    <property type="match status" value="1"/>
</dbReference>
<dbReference type="PANTHER" id="PTHR10587:SF133">
    <property type="entry name" value="CHITIN DEACETYLASE 1-RELATED"/>
    <property type="match status" value="1"/>
</dbReference>
<keyword evidence="2" id="KW-0378">Hydrolase</keyword>
<protein>
    <submittedName>
        <fullName evidence="4">Peptidoglycan/xylan/chitin deacetylase (PgdA/CDA1 family)</fullName>
    </submittedName>
</protein>
<dbReference type="Proteomes" id="UP000569914">
    <property type="component" value="Unassembled WGS sequence"/>
</dbReference>
<dbReference type="EMBL" id="JACCBU010000001">
    <property type="protein sequence ID" value="NYE70911.1"/>
    <property type="molecule type" value="Genomic_DNA"/>
</dbReference>
<accession>A0A7Y9I6I8</accession>
<evidence type="ECO:0000256" key="2">
    <source>
        <dbReference type="ARBA" id="ARBA00022801"/>
    </source>
</evidence>
<dbReference type="AlphaFoldDB" id="A0A7Y9I6I8"/>
<dbReference type="Pfam" id="PF01522">
    <property type="entry name" value="Polysacc_deac_1"/>
    <property type="match status" value="1"/>
</dbReference>
<comment type="caution">
    <text evidence="4">The sequence shown here is derived from an EMBL/GenBank/DDBJ whole genome shotgun (WGS) entry which is preliminary data.</text>
</comment>
<gene>
    <name evidence="4" type="ORF">BKA15_002240</name>
</gene>
<keyword evidence="5" id="KW-1185">Reference proteome</keyword>
<sequence length="260" mass="28636">MSLLLGACGAAPPTSTAPSERIVSEASAGRPVVPLTVAAASPKPTPNAAAKRSRPAVDCKKLKCIALTYDDGPNPRTTGKLIKILKKHKVRATFFQLGQLARRHPKLVRKIHRAGSEVANHSWDHDSLNRKSVKGAYRDLKRASAAIEKGCRCRVRLMRPPYGATDRGVTKAARKAGLAEILWDVDTLDWSSRNARKIKRKVLRGAARNRIVLMHDIHRSTIAAQEGIIRGLKKRGYTLVTVSELLGKPKPGKRYPKSWR</sequence>
<dbReference type="InterPro" id="IPR011330">
    <property type="entry name" value="Glyco_hydro/deAcase_b/a-brl"/>
</dbReference>
<dbReference type="RefSeq" id="WP_179750721.1">
    <property type="nucleotide sequence ID" value="NZ_JACCBU010000001.1"/>
</dbReference>
<reference evidence="4 5" key="1">
    <citation type="submission" date="2020-07" db="EMBL/GenBank/DDBJ databases">
        <title>Sequencing the genomes of 1000 actinobacteria strains.</title>
        <authorList>
            <person name="Klenk H.-P."/>
        </authorList>
    </citation>
    <scope>NUCLEOTIDE SEQUENCE [LARGE SCALE GENOMIC DNA]</scope>
    <source>
        <strain evidence="4 5">DSM 22083</strain>
    </source>
</reference>
<proteinExistence type="predicted"/>
<dbReference type="GO" id="GO:0005975">
    <property type="term" value="P:carbohydrate metabolic process"/>
    <property type="evidence" value="ECO:0007669"/>
    <property type="project" value="InterPro"/>
</dbReference>
<dbReference type="InterPro" id="IPR002509">
    <property type="entry name" value="NODB_dom"/>
</dbReference>
<feature type="domain" description="NodB homology" evidence="3">
    <location>
        <begin position="63"/>
        <end position="240"/>
    </location>
</feature>
<dbReference type="Gene3D" id="3.20.20.370">
    <property type="entry name" value="Glycoside hydrolase/deacetylase"/>
    <property type="match status" value="1"/>
</dbReference>
<name>A0A7Y9I6I8_9ACTN</name>
<evidence type="ECO:0000256" key="1">
    <source>
        <dbReference type="ARBA" id="ARBA00022723"/>
    </source>
</evidence>
<dbReference type="SUPFAM" id="SSF88713">
    <property type="entry name" value="Glycoside hydrolase/deacetylase"/>
    <property type="match status" value="1"/>
</dbReference>
<dbReference type="GO" id="GO:0046872">
    <property type="term" value="F:metal ion binding"/>
    <property type="evidence" value="ECO:0007669"/>
    <property type="project" value="UniProtKB-KW"/>
</dbReference>
<dbReference type="InterPro" id="IPR050248">
    <property type="entry name" value="Polysacc_deacetylase_ArnD"/>
</dbReference>
<dbReference type="PROSITE" id="PS51677">
    <property type="entry name" value="NODB"/>
    <property type="match status" value="1"/>
</dbReference>
<keyword evidence="1" id="KW-0479">Metal-binding</keyword>
<evidence type="ECO:0000313" key="5">
    <source>
        <dbReference type="Proteomes" id="UP000569914"/>
    </source>
</evidence>